<dbReference type="Pfam" id="PF03850">
    <property type="entry name" value="Tfb4"/>
    <property type="match status" value="1"/>
</dbReference>
<comment type="similarity">
    <text evidence="3 14">Belongs to the TFB4 family.</text>
</comment>
<gene>
    <name evidence="16" type="ORF">BD626DRAFT_590219</name>
</gene>
<accession>A0A550CX82</accession>
<comment type="caution">
    <text evidence="16">The sequence shown here is derived from an EMBL/GenBank/DDBJ whole genome shotgun (WGS) entry which is preliminary data.</text>
</comment>
<evidence type="ECO:0000256" key="2">
    <source>
        <dbReference type="ARBA" id="ARBA00004123"/>
    </source>
</evidence>
<dbReference type="GO" id="GO:0008270">
    <property type="term" value="F:zinc ion binding"/>
    <property type="evidence" value="ECO:0007669"/>
    <property type="project" value="UniProtKB-KW"/>
</dbReference>
<evidence type="ECO:0000256" key="11">
    <source>
        <dbReference type="ARBA" id="ARBA00023204"/>
    </source>
</evidence>
<keyword evidence="8 14" id="KW-0862">Zinc</keyword>
<evidence type="ECO:0000313" key="16">
    <source>
        <dbReference type="EMBL" id="TRM69405.1"/>
    </source>
</evidence>
<keyword evidence="5 14" id="KW-0479">Metal-binding</keyword>
<comment type="subunit">
    <text evidence="14">Component of the 7-subunit TFIIH core complex composed of XPB/SSL2, XPD/RAD3, SSL1, TFB1, TFB2, TFB4 and TFB5, which is active in NER. The core complex associates with the 3-subunit CTD-kinase module TFIIK composed of CCL1, KIN28 and TFB3 to form the 10-subunit holoenzyme (holo-TFIIH) active in transcription.</text>
</comment>
<evidence type="ECO:0000256" key="8">
    <source>
        <dbReference type="ARBA" id="ARBA00022833"/>
    </source>
</evidence>
<evidence type="ECO:0000256" key="9">
    <source>
        <dbReference type="ARBA" id="ARBA00023015"/>
    </source>
</evidence>
<evidence type="ECO:0000256" key="12">
    <source>
        <dbReference type="ARBA" id="ARBA00023242"/>
    </source>
</evidence>
<organism evidence="16 17">
    <name type="scientific">Schizophyllum amplum</name>
    <dbReference type="NCBI Taxonomy" id="97359"/>
    <lineage>
        <taxon>Eukaryota</taxon>
        <taxon>Fungi</taxon>
        <taxon>Dikarya</taxon>
        <taxon>Basidiomycota</taxon>
        <taxon>Agaricomycotina</taxon>
        <taxon>Agaricomycetes</taxon>
        <taxon>Agaricomycetidae</taxon>
        <taxon>Agaricales</taxon>
        <taxon>Schizophyllaceae</taxon>
        <taxon>Schizophyllum</taxon>
    </lineage>
</organism>
<keyword evidence="17" id="KW-1185">Reference proteome</keyword>
<evidence type="ECO:0000256" key="7">
    <source>
        <dbReference type="ARBA" id="ARBA00022771"/>
    </source>
</evidence>
<evidence type="ECO:0000256" key="1">
    <source>
        <dbReference type="ARBA" id="ARBA00002817"/>
    </source>
</evidence>
<dbReference type="InterPro" id="IPR036465">
    <property type="entry name" value="vWFA_dom_sf"/>
</dbReference>
<keyword evidence="9 14" id="KW-0805">Transcription regulation</keyword>
<dbReference type="GO" id="GO:0000439">
    <property type="term" value="C:transcription factor TFIIH core complex"/>
    <property type="evidence" value="ECO:0007669"/>
    <property type="project" value="UniProtKB-UniRule"/>
</dbReference>
<evidence type="ECO:0000313" key="17">
    <source>
        <dbReference type="Proteomes" id="UP000320762"/>
    </source>
</evidence>
<name>A0A550CX82_9AGAR</name>
<keyword evidence="7 14" id="KW-0863">Zinc-finger</keyword>
<evidence type="ECO:0000256" key="3">
    <source>
        <dbReference type="ARBA" id="ARBA00005273"/>
    </source>
</evidence>
<comment type="subcellular location">
    <subcellularLocation>
        <location evidence="2 14">Nucleus</location>
    </subcellularLocation>
</comment>
<protein>
    <recommendedName>
        <fullName evidence="4 14">General transcription and DNA repair factor IIH subunit TFB4</fullName>
        <shortName evidence="14">TFIIH subunit TFB4</shortName>
    </recommendedName>
    <alternativeName>
        <fullName evidence="13 14">RNA polymerase II transcription factor B subunit 4</fullName>
    </alternativeName>
</protein>
<dbReference type="EMBL" id="VDMD01000001">
    <property type="protein sequence ID" value="TRM69405.1"/>
    <property type="molecule type" value="Genomic_DNA"/>
</dbReference>
<keyword evidence="12 14" id="KW-0539">Nucleus</keyword>
<dbReference type="Proteomes" id="UP000320762">
    <property type="component" value="Unassembled WGS sequence"/>
</dbReference>
<evidence type="ECO:0000256" key="5">
    <source>
        <dbReference type="ARBA" id="ARBA00022723"/>
    </source>
</evidence>
<proteinExistence type="inferred from homology"/>
<dbReference type="OrthoDB" id="17307at2759"/>
<dbReference type="STRING" id="97359.A0A550CX82"/>
<reference evidence="16 17" key="1">
    <citation type="journal article" date="2019" name="New Phytol.">
        <title>Comparative genomics reveals unique wood-decay strategies and fruiting body development in the Schizophyllaceae.</title>
        <authorList>
            <person name="Almasi E."/>
            <person name="Sahu N."/>
            <person name="Krizsan K."/>
            <person name="Balint B."/>
            <person name="Kovacs G.M."/>
            <person name="Kiss B."/>
            <person name="Cseklye J."/>
            <person name="Drula E."/>
            <person name="Henrissat B."/>
            <person name="Nagy I."/>
            <person name="Chovatia M."/>
            <person name="Adam C."/>
            <person name="LaButti K."/>
            <person name="Lipzen A."/>
            <person name="Riley R."/>
            <person name="Grigoriev I.V."/>
            <person name="Nagy L.G."/>
        </authorList>
    </citation>
    <scope>NUCLEOTIDE SEQUENCE [LARGE SCALE GENOMIC DNA]</scope>
    <source>
        <strain evidence="16 17">NL-1724</strain>
    </source>
</reference>
<dbReference type="GO" id="GO:0006355">
    <property type="term" value="P:regulation of DNA-templated transcription"/>
    <property type="evidence" value="ECO:0007669"/>
    <property type="project" value="InterPro"/>
</dbReference>
<keyword evidence="6 14" id="KW-0227">DNA damage</keyword>
<dbReference type="AlphaFoldDB" id="A0A550CX82"/>
<evidence type="ECO:0000256" key="6">
    <source>
        <dbReference type="ARBA" id="ARBA00022763"/>
    </source>
</evidence>
<dbReference type="GO" id="GO:0006289">
    <property type="term" value="P:nucleotide-excision repair"/>
    <property type="evidence" value="ECO:0007669"/>
    <property type="project" value="UniProtKB-UniRule"/>
</dbReference>
<feature type="compositionally biased region" description="Low complexity" evidence="15">
    <location>
        <begin position="320"/>
        <end position="335"/>
    </location>
</feature>
<keyword evidence="10 14" id="KW-0804">Transcription</keyword>
<evidence type="ECO:0000256" key="4">
    <source>
        <dbReference type="ARBA" id="ARBA00021280"/>
    </source>
</evidence>
<evidence type="ECO:0000256" key="10">
    <source>
        <dbReference type="ARBA" id="ARBA00023163"/>
    </source>
</evidence>
<evidence type="ECO:0000256" key="14">
    <source>
        <dbReference type="RuleBase" id="RU368090"/>
    </source>
</evidence>
<feature type="compositionally biased region" description="Polar residues" evidence="15">
    <location>
        <begin position="353"/>
        <end position="365"/>
    </location>
</feature>
<comment type="function">
    <text evidence="1 14">Component of the general transcription and DNA repair factor IIH (TFIIH) core complex, which is involved in general and transcription-coupled nucleotide excision repair (NER) of damaged DNA and, when complexed to TFIIK, in RNA transcription by RNA polymerase II. In NER, TFIIH acts by opening DNA around the lesion to allow the excision of the damaged oligonucleotide and its replacement by a new DNA fragment. In transcription, TFIIH has an essential role in transcription initiation. When the pre-initiation complex (PIC) has been established, TFIIH is required for promoter opening and promoter escape. Phosphorylation of the C-terminal tail (CTD) of the largest subunit of RNA polymerase II by the kinase module TFIIK controls the initiation of transcription.</text>
</comment>
<evidence type="ECO:0000256" key="13">
    <source>
        <dbReference type="ARBA" id="ARBA00033341"/>
    </source>
</evidence>
<dbReference type="PANTHER" id="PTHR12831:SF0">
    <property type="entry name" value="GENERAL TRANSCRIPTION FACTOR IIH SUBUNIT 3"/>
    <property type="match status" value="1"/>
</dbReference>
<keyword evidence="11 14" id="KW-0234">DNA repair</keyword>
<evidence type="ECO:0000256" key="15">
    <source>
        <dbReference type="SAM" id="MobiDB-lite"/>
    </source>
</evidence>
<dbReference type="Gene3D" id="3.40.50.410">
    <property type="entry name" value="von Willebrand factor, type A domain"/>
    <property type="match status" value="1"/>
</dbReference>
<feature type="region of interest" description="Disordered" evidence="15">
    <location>
        <begin position="289"/>
        <end position="371"/>
    </location>
</feature>
<dbReference type="GO" id="GO:0005675">
    <property type="term" value="C:transcription factor TFIIH holo complex"/>
    <property type="evidence" value="ECO:0007669"/>
    <property type="project" value="UniProtKB-UniRule"/>
</dbReference>
<sequence>MASHLSVILDLNAHQWTQLASDELSLANALPSILVFLHSHIAAAAENSLAIYVAADRTELAYDSLADDASEAPGAPDGNTYPAFRRLDTALTGAIQDAMERLANSDVEMNGSAETSSDPHATSFTSALTRALCYINRLQAPSSRILLLSASPDRAQDYVPFMNAIFSAQKLKVPIDTLQLAAHDCVFLQQATYLTGGAYVRLGDESGGGKGGGLLQYLMMCFLPPLALRAVMAVPTMDQVNLRAACFCHKKITDIGFVCSVCLSIFCQPVPTCSTCRTRFPLKTFQRLSASRMPSTTNTPAQSPAPSPAATPTRNGVPTPARSAASAPASRQPSRGVSFPFRGRGRGLPHSNGLPSSNSIGQNGRSTRDLL</sequence>
<dbReference type="InterPro" id="IPR004600">
    <property type="entry name" value="TFIIH_Tfb4/GTF2H3"/>
</dbReference>
<dbReference type="PANTHER" id="PTHR12831">
    <property type="entry name" value="TRANSCRIPTION INITIATION FACTOR IIH TFIIH , POLYPEPTIDE 3-RELATED"/>
    <property type="match status" value="1"/>
</dbReference>